<name>A0A8B7NCM5_HYAAZ</name>
<evidence type="ECO:0000256" key="1">
    <source>
        <dbReference type="ARBA" id="ARBA00004141"/>
    </source>
</evidence>
<evidence type="ECO:0000313" key="8">
    <source>
        <dbReference type="Proteomes" id="UP000694843"/>
    </source>
</evidence>
<sequence>MEDAGEDISEKKCCKAACFYFLISPPGILKCLQVILLLLSLSLFLESGECRSSAVEEIMFLLPVSVCCLDSFVGICMAMYLLNKGRNLIADANWVKGDVLQCVAAIVLLVFGVSVTVFDYACITLPDSIAAVALSVVVILLYVVNAAIVWLLYVRHREKTGALNRRRRASQPAVVVQSSPVTMSHPAASPSVVKY</sequence>
<comment type="subcellular location">
    <subcellularLocation>
        <location evidence="1">Membrane</location>
        <topology evidence="1">Multi-pass membrane protein</topology>
    </subcellularLocation>
</comment>
<protein>
    <submittedName>
        <fullName evidence="9">Uncharacterized protein LOC108668618</fullName>
    </submittedName>
</protein>
<keyword evidence="2 5" id="KW-0812">Transmembrane</keyword>
<feature type="transmembrane region" description="Helical" evidence="6">
    <location>
        <begin position="103"/>
        <end position="123"/>
    </location>
</feature>
<dbReference type="InterPro" id="IPR008253">
    <property type="entry name" value="Marvel"/>
</dbReference>
<dbReference type="PROSITE" id="PS51225">
    <property type="entry name" value="MARVEL"/>
    <property type="match status" value="1"/>
</dbReference>
<evidence type="ECO:0000256" key="6">
    <source>
        <dbReference type="SAM" id="Phobius"/>
    </source>
</evidence>
<evidence type="ECO:0000256" key="2">
    <source>
        <dbReference type="ARBA" id="ARBA00022692"/>
    </source>
</evidence>
<reference evidence="9" key="1">
    <citation type="submission" date="2025-08" db="UniProtKB">
        <authorList>
            <consortium name="RefSeq"/>
        </authorList>
    </citation>
    <scope>IDENTIFICATION</scope>
    <source>
        <tissue evidence="9">Whole organism</tissue>
    </source>
</reference>
<keyword evidence="8" id="KW-1185">Reference proteome</keyword>
<dbReference type="RefSeq" id="XP_018011348.1">
    <property type="nucleotide sequence ID" value="XM_018155859.2"/>
</dbReference>
<feature type="domain" description="MARVEL" evidence="7">
    <location>
        <begin position="21"/>
        <end position="154"/>
    </location>
</feature>
<feature type="transmembrane region" description="Helical" evidence="6">
    <location>
        <begin position="58"/>
        <end position="82"/>
    </location>
</feature>
<gene>
    <name evidence="9" type="primary">LOC108668618</name>
</gene>
<dbReference type="GO" id="GO:0016020">
    <property type="term" value="C:membrane"/>
    <property type="evidence" value="ECO:0007669"/>
    <property type="project" value="UniProtKB-SubCell"/>
</dbReference>
<keyword evidence="3 6" id="KW-1133">Transmembrane helix</keyword>
<dbReference type="GeneID" id="108668618"/>
<feature type="transmembrane region" description="Helical" evidence="6">
    <location>
        <begin position="129"/>
        <end position="153"/>
    </location>
</feature>
<organism evidence="8 9">
    <name type="scientific">Hyalella azteca</name>
    <name type="common">Amphipod</name>
    <dbReference type="NCBI Taxonomy" id="294128"/>
    <lineage>
        <taxon>Eukaryota</taxon>
        <taxon>Metazoa</taxon>
        <taxon>Ecdysozoa</taxon>
        <taxon>Arthropoda</taxon>
        <taxon>Crustacea</taxon>
        <taxon>Multicrustacea</taxon>
        <taxon>Malacostraca</taxon>
        <taxon>Eumalacostraca</taxon>
        <taxon>Peracarida</taxon>
        <taxon>Amphipoda</taxon>
        <taxon>Senticaudata</taxon>
        <taxon>Talitrida</taxon>
        <taxon>Talitroidea</taxon>
        <taxon>Hyalellidae</taxon>
        <taxon>Hyalella</taxon>
    </lineage>
</organism>
<accession>A0A8B7NCM5</accession>
<evidence type="ECO:0000313" key="9">
    <source>
        <dbReference type="RefSeq" id="XP_018011348.1"/>
    </source>
</evidence>
<proteinExistence type="predicted"/>
<evidence type="ECO:0000256" key="5">
    <source>
        <dbReference type="PROSITE-ProRule" id="PRU00581"/>
    </source>
</evidence>
<evidence type="ECO:0000259" key="7">
    <source>
        <dbReference type="PROSITE" id="PS51225"/>
    </source>
</evidence>
<feature type="transmembrane region" description="Helical" evidence="6">
    <location>
        <begin position="17"/>
        <end position="38"/>
    </location>
</feature>
<evidence type="ECO:0000256" key="4">
    <source>
        <dbReference type="ARBA" id="ARBA00023136"/>
    </source>
</evidence>
<dbReference type="Proteomes" id="UP000694843">
    <property type="component" value="Unplaced"/>
</dbReference>
<evidence type="ECO:0000256" key="3">
    <source>
        <dbReference type="ARBA" id="ARBA00022989"/>
    </source>
</evidence>
<dbReference type="KEGG" id="hazt:108668618"/>
<keyword evidence="4 5" id="KW-0472">Membrane</keyword>
<dbReference type="AlphaFoldDB" id="A0A8B7NCM5"/>